<comment type="caution">
    <text evidence="3">The sequence shown here is derived from an EMBL/GenBank/DDBJ whole genome shotgun (WGS) entry which is preliminary data.</text>
</comment>
<dbReference type="PANTHER" id="PTHR30344:SF1">
    <property type="entry name" value="6-PHOSPHOGLUCONOLACTONASE"/>
    <property type="match status" value="1"/>
</dbReference>
<dbReference type="InterPro" id="IPR050282">
    <property type="entry name" value="Cycloisomerase_2"/>
</dbReference>
<dbReference type="Gene3D" id="2.130.10.10">
    <property type="entry name" value="YVTN repeat-like/Quinoprotein amine dehydrogenase"/>
    <property type="match status" value="1"/>
</dbReference>
<evidence type="ECO:0000313" key="4">
    <source>
        <dbReference type="Proteomes" id="UP001500443"/>
    </source>
</evidence>
<organism evidence="3 4">
    <name type="scientific">Streptomyces synnematoformans</name>
    <dbReference type="NCBI Taxonomy" id="415721"/>
    <lineage>
        <taxon>Bacteria</taxon>
        <taxon>Bacillati</taxon>
        <taxon>Actinomycetota</taxon>
        <taxon>Actinomycetes</taxon>
        <taxon>Kitasatosporales</taxon>
        <taxon>Streptomycetaceae</taxon>
        <taxon>Streptomyces</taxon>
    </lineage>
</organism>
<accession>A0ABP5KW00</accession>
<evidence type="ECO:0000313" key="3">
    <source>
        <dbReference type="EMBL" id="GAA2136940.1"/>
    </source>
</evidence>
<dbReference type="InterPro" id="IPR015943">
    <property type="entry name" value="WD40/YVTN_repeat-like_dom_sf"/>
</dbReference>
<dbReference type="InterPro" id="IPR011048">
    <property type="entry name" value="Haem_d1_sf"/>
</dbReference>
<reference evidence="4" key="1">
    <citation type="journal article" date="2019" name="Int. J. Syst. Evol. Microbiol.">
        <title>The Global Catalogue of Microorganisms (GCM) 10K type strain sequencing project: providing services to taxonomists for standard genome sequencing and annotation.</title>
        <authorList>
            <consortium name="The Broad Institute Genomics Platform"/>
            <consortium name="The Broad Institute Genome Sequencing Center for Infectious Disease"/>
            <person name="Wu L."/>
            <person name="Ma J."/>
        </authorList>
    </citation>
    <scope>NUCLEOTIDE SEQUENCE [LARGE SCALE GENOMIC DNA]</scope>
    <source>
        <strain evidence="4">JCM 15481</strain>
    </source>
</reference>
<gene>
    <name evidence="3" type="ORF">GCM10009802_45900</name>
</gene>
<dbReference type="Pfam" id="PF10282">
    <property type="entry name" value="Lactonase"/>
    <property type="match status" value="1"/>
</dbReference>
<dbReference type="InterPro" id="IPR019405">
    <property type="entry name" value="Lactonase_7-beta_prop"/>
</dbReference>
<dbReference type="RefSeq" id="WP_344291900.1">
    <property type="nucleotide sequence ID" value="NZ_BAAAPF010000179.1"/>
</dbReference>
<comment type="similarity">
    <text evidence="1">Belongs to the cycloisomerase 2 family.</text>
</comment>
<evidence type="ECO:0000256" key="2">
    <source>
        <dbReference type="SAM" id="MobiDB-lite"/>
    </source>
</evidence>
<feature type="region of interest" description="Disordered" evidence="2">
    <location>
        <begin position="62"/>
        <end position="84"/>
    </location>
</feature>
<dbReference type="Proteomes" id="UP001500443">
    <property type="component" value="Unassembled WGS sequence"/>
</dbReference>
<evidence type="ECO:0000256" key="1">
    <source>
        <dbReference type="ARBA" id="ARBA00005564"/>
    </source>
</evidence>
<dbReference type="SUPFAM" id="SSF51004">
    <property type="entry name" value="C-terminal (heme d1) domain of cytochrome cd1-nitrite reductase"/>
    <property type="match status" value="1"/>
</dbReference>
<dbReference type="PANTHER" id="PTHR30344">
    <property type="entry name" value="6-PHOSPHOGLUCONOLACTONASE-RELATED"/>
    <property type="match status" value="1"/>
</dbReference>
<name>A0ABP5KW00_9ACTN</name>
<sequence length="284" mass="28859">MRAYAIGEDAALGALGGVRSTGGAGVTHVSVHPGGGHLLSANYNSGSVAVHVIEADGSVGERTGFVQHSGSGPDPDRQAGPHAHQIVTDPAGGFVYAVDLGTDSVYTYALDTGGGALSPVSEVRAVPGAGPRHLVFHPRGTHAYVANELDSTVTAYAHDAATGTLTRLETWPTLPDGVDPAGNYPAEITISADGRFVYLSNRGHNSVARLAVADDGATLRLADTVPCGGDWPRHLTLSPDGALLFSANERGRTIGVFTVDAESGALTASGEPFATASTGCVLPT</sequence>
<dbReference type="EMBL" id="BAAAPF010000179">
    <property type="protein sequence ID" value="GAA2136940.1"/>
    <property type="molecule type" value="Genomic_DNA"/>
</dbReference>
<protein>
    <recommendedName>
        <fullName evidence="5">Lactonase family protein</fullName>
    </recommendedName>
</protein>
<proteinExistence type="inferred from homology"/>
<evidence type="ECO:0008006" key="5">
    <source>
        <dbReference type="Google" id="ProtNLM"/>
    </source>
</evidence>
<keyword evidence="4" id="KW-1185">Reference proteome</keyword>